<dbReference type="AlphaFoldDB" id="A0A833H599"/>
<name>A0A833H599_9LEPT</name>
<reference evidence="1 2" key="1">
    <citation type="submission" date="2019-10" db="EMBL/GenBank/DDBJ databases">
        <title>Extracellular Electron Transfer in a Candidatus Methanoperedens spp. Enrichment Culture.</title>
        <authorList>
            <person name="Berger S."/>
            <person name="Rangel Shaw D."/>
            <person name="Berben T."/>
            <person name="In 'T Zandt M."/>
            <person name="Frank J."/>
            <person name="Reimann J."/>
            <person name="Jetten M.S.M."/>
            <person name="Welte C.U."/>
        </authorList>
    </citation>
    <scope>NUCLEOTIDE SEQUENCE [LARGE SCALE GENOMIC DNA]</scope>
    <source>
        <strain evidence="1">SB12</strain>
    </source>
</reference>
<protein>
    <submittedName>
        <fullName evidence="1">Uncharacterized protein</fullName>
    </submittedName>
</protein>
<organism evidence="1 2">
    <name type="scientific">Leptonema illini</name>
    <dbReference type="NCBI Taxonomy" id="183"/>
    <lineage>
        <taxon>Bacteria</taxon>
        <taxon>Pseudomonadati</taxon>
        <taxon>Spirochaetota</taxon>
        <taxon>Spirochaetia</taxon>
        <taxon>Leptospirales</taxon>
        <taxon>Leptospiraceae</taxon>
        <taxon>Leptonema</taxon>
    </lineage>
</organism>
<comment type="caution">
    <text evidence="1">The sequence shown here is derived from an EMBL/GenBank/DDBJ whole genome shotgun (WGS) entry which is preliminary data.</text>
</comment>
<sequence>MNKKEIIEILKHNFSQRSKQVDDLISNIRDWPEWPSGNSDYNLSRKNVDSVAFVVEEHKENFIEIATSFINDTYAPNREGTIGKKFLEFYFPLAWFNSPDWEIGLSYFQYRMNNNPKLFLASIKGYIQRYKWLHNWEKEYKIHSPGSLWLALDSIALDQAELAESIIESTIDIPKDQRFGTLFQGISSLLSLHGPEYLKLETEISDKWFEHIRKCFLGILKFDSKIFSSGIEFLYATHRKKHNIPWDSHTAFWDLSVIATNFERIALSKGLSYSPSVSDVRDETLINSPSDPAHSSFCYLPGADFLLHEFRSGFSWLSALVGESITQEQEKEILNA</sequence>
<evidence type="ECO:0000313" key="1">
    <source>
        <dbReference type="EMBL" id="KAB2935340.1"/>
    </source>
</evidence>
<gene>
    <name evidence="1" type="ORF">F9K24_01025</name>
</gene>
<dbReference type="Proteomes" id="UP000460298">
    <property type="component" value="Unassembled WGS sequence"/>
</dbReference>
<accession>A0A833H599</accession>
<proteinExistence type="predicted"/>
<dbReference type="EMBL" id="WBUI01000001">
    <property type="protein sequence ID" value="KAB2935340.1"/>
    <property type="molecule type" value="Genomic_DNA"/>
</dbReference>
<evidence type="ECO:0000313" key="2">
    <source>
        <dbReference type="Proteomes" id="UP000460298"/>
    </source>
</evidence>